<evidence type="ECO:0000313" key="2">
    <source>
        <dbReference type="EMBL" id="MBB3935018.1"/>
    </source>
</evidence>
<dbReference type="Proteomes" id="UP000531216">
    <property type="component" value="Unassembled WGS sequence"/>
</dbReference>
<evidence type="ECO:0000313" key="3">
    <source>
        <dbReference type="Proteomes" id="UP000531216"/>
    </source>
</evidence>
<dbReference type="EMBL" id="JACIDO010000002">
    <property type="protein sequence ID" value="MBB3935018.1"/>
    <property type="molecule type" value="Genomic_DNA"/>
</dbReference>
<dbReference type="Pfam" id="PF16998">
    <property type="entry name" value="17kDa_Anti_2"/>
    <property type="match status" value="1"/>
</dbReference>
<dbReference type="AlphaFoldDB" id="A0A7W6BN32"/>
<evidence type="ECO:0000259" key="1">
    <source>
        <dbReference type="Pfam" id="PF16998"/>
    </source>
</evidence>
<comment type="caution">
    <text evidence="2">The sequence shown here is derived from an EMBL/GenBank/DDBJ whole genome shotgun (WGS) entry which is preliminary data.</text>
</comment>
<reference evidence="2 3" key="1">
    <citation type="submission" date="2020-08" db="EMBL/GenBank/DDBJ databases">
        <title>Genomic Encyclopedia of Type Strains, Phase IV (KMG-IV): sequencing the most valuable type-strain genomes for metagenomic binning, comparative biology and taxonomic classification.</title>
        <authorList>
            <person name="Goeker M."/>
        </authorList>
    </citation>
    <scope>NUCLEOTIDE SEQUENCE [LARGE SCALE GENOMIC DNA]</scope>
    <source>
        <strain evidence="2 3">DSM 25024</strain>
    </source>
</reference>
<dbReference type="PROSITE" id="PS51257">
    <property type="entry name" value="PROKAR_LIPOPROTEIN"/>
    <property type="match status" value="1"/>
</dbReference>
<proteinExistence type="predicted"/>
<name>A0A7W6BN32_9HYPH</name>
<gene>
    <name evidence="2" type="ORF">GGR05_001146</name>
</gene>
<organism evidence="2 3">
    <name type="scientific">Aureimonas phyllosphaerae</name>
    <dbReference type="NCBI Taxonomy" id="1166078"/>
    <lineage>
        <taxon>Bacteria</taxon>
        <taxon>Pseudomonadati</taxon>
        <taxon>Pseudomonadota</taxon>
        <taxon>Alphaproteobacteria</taxon>
        <taxon>Hyphomicrobiales</taxon>
        <taxon>Aurantimonadaceae</taxon>
        <taxon>Aureimonas</taxon>
    </lineage>
</organism>
<dbReference type="InterPro" id="IPR032635">
    <property type="entry name" value="Anti_2"/>
</dbReference>
<feature type="domain" description="Surface antigen" evidence="1">
    <location>
        <begin position="31"/>
        <end position="137"/>
    </location>
</feature>
<keyword evidence="3" id="KW-1185">Reference proteome</keyword>
<sequence>MMEGTRLVLLCLFAAALSGCTVISGKGLEEAAVDKSLTTASIPPIDPAVAAETLSDSRTVRNAVSAADITTVDAAPLAWSNADTGASGTITAIKETRAGEAVCRQFTTSRQRFDGVALYAGEACTTGQGEWTLTRFSEDR</sequence>
<accession>A0A7W6BN32</accession>
<protein>
    <submittedName>
        <fullName evidence="2">Surface antigen</fullName>
    </submittedName>
</protein>
<dbReference type="RefSeq" id="WP_244545867.1">
    <property type="nucleotide sequence ID" value="NZ_CP181348.1"/>
</dbReference>